<evidence type="ECO:0000256" key="3">
    <source>
        <dbReference type="ARBA" id="ARBA00012257"/>
    </source>
</evidence>
<keyword evidence="6 9" id="KW-0456">Lyase</keyword>
<dbReference type="PANTHER" id="PTHR43466:SF1">
    <property type="entry name" value="2-OXO-4-HYDROXY-4-CARBOXY-5-UREIDOIMIDAZOLINE DECARBOXYLASE-RELATED"/>
    <property type="match status" value="1"/>
</dbReference>
<keyword evidence="4" id="KW-0659">Purine metabolism</keyword>
<accession>A0ABV2QSM1</accession>
<dbReference type="NCBIfam" id="TIGR03180">
    <property type="entry name" value="UraD_2"/>
    <property type="match status" value="1"/>
</dbReference>
<organism evidence="9 10">
    <name type="scientific">Conyzicola nivalis</name>
    <dbReference type="NCBI Taxonomy" id="1477021"/>
    <lineage>
        <taxon>Bacteria</taxon>
        <taxon>Bacillati</taxon>
        <taxon>Actinomycetota</taxon>
        <taxon>Actinomycetes</taxon>
        <taxon>Micrococcales</taxon>
        <taxon>Microbacteriaceae</taxon>
        <taxon>Conyzicola</taxon>
    </lineage>
</organism>
<dbReference type="EMBL" id="JBEPSJ010000006">
    <property type="protein sequence ID" value="MET4584063.1"/>
    <property type="molecule type" value="Genomic_DNA"/>
</dbReference>
<dbReference type="InterPro" id="IPR018020">
    <property type="entry name" value="OHCU_decarboxylase"/>
</dbReference>
<protein>
    <recommendedName>
        <fullName evidence="3">2-oxo-4-hydroxy-4-carboxy-5-ureidoimidazoline decarboxylase</fullName>
        <ecNumber evidence="3">4.1.1.97</ecNumber>
    </recommendedName>
</protein>
<gene>
    <name evidence="9" type="ORF">ABIE21_003601</name>
</gene>
<dbReference type="RefSeq" id="WP_354026229.1">
    <property type="nucleotide sequence ID" value="NZ_JBEPSJ010000006.1"/>
</dbReference>
<sequence>MMNVSKDALREGLAASLSVNRWIDEVAARYPYESVAQLLAVAEDAATPLSPYEIDEAIAHHPRIGEKPVGDGTSQSLSRSEQAGLGDADADIAAQIAAGNEAYEERFGRVFIIRAAGRTRAEILDELTRRLELPNATELAIVGEQLREIALLRLEKLFGEEL</sequence>
<dbReference type="SUPFAM" id="SSF158694">
    <property type="entry name" value="UraD-Like"/>
    <property type="match status" value="1"/>
</dbReference>
<dbReference type="Gene3D" id="1.10.3330.10">
    <property type="entry name" value="Oxo-4-hydroxy-4-carboxy-5-ureidoimidazoline decarboxylase"/>
    <property type="match status" value="1"/>
</dbReference>
<evidence type="ECO:0000256" key="4">
    <source>
        <dbReference type="ARBA" id="ARBA00022631"/>
    </source>
</evidence>
<dbReference type="PANTHER" id="PTHR43466">
    <property type="entry name" value="2-OXO-4-HYDROXY-4-CARBOXY-5-UREIDOIMIDAZOLINE DECARBOXYLASE-RELATED"/>
    <property type="match status" value="1"/>
</dbReference>
<keyword evidence="10" id="KW-1185">Reference proteome</keyword>
<evidence type="ECO:0000256" key="5">
    <source>
        <dbReference type="ARBA" id="ARBA00022793"/>
    </source>
</evidence>
<dbReference type="EC" id="4.1.1.97" evidence="3"/>
<proteinExistence type="predicted"/>
<comment type="pathway">
    <text evidence="2">Purine metabolism; urate degradation; (S)-allantoin from urate: step 3/3.</text>
</comment>
<evidence type="ECO:0000256" key="7">
    <source>
        <dbReference type="SAM" id="MobiDB-lite"/>
    </source>
</evidence>
<dbReference type="GO" id="GO:0051997">
    <property type="term" value="F:2-oxo-4-hydroxy-4-carboxy-5-ureidoimidazoline decarboxylase activity"/>
    <property type="evidence" value="ECO:0007669"/>
    <property type="project" value="UniProtKB-EC"/>
</dbReference>
<dbReference type="NCBIfam" id="NF010372">
    <property type="entry name" value="PRK13798.1"/>
    <property type="match status" value="1"/>
</dbReference>
<comment type="catalytic activity">
    <reaction evidence="1">
        <text>5-hydroxy-2-oxo-4-ureido-2,5-dihydro-1H-imidazole-5-carboxylate + H(+) = (S)-allantoin + CO2</text>
        <dbReference type="Rhea" id="RHEA:26301"/>
        <dbReference type="ChEBI" id="CHEBI:15378"/>
        <dbReference type="ChEBI" id="CHEBI:15678"/>
        <dbReference type="ChEBI" id="CHEBI:16526"/>
        <dbReference type="ChEBI" id="CHEBI:58639"/>
        <dbReference type="EC" id="4.1.1.97"/>
    </reaction>
</comment>
<dbReference type="InterPro" id="IPR036778">
    <property type="entry name" value="OHCU_decarboxylase_sf"/>
</dbReference>
<dbReference type="Proteomes" id="UP001549257">
    <property type="component" value="Unassembled WGS sequence"/>
</dbReference>
<evidence type="ECO:0000256" key="1">
    <source>
        <dbReference type="ARBA" id="ARBA00001163"/>
    </source>
</evidence>
<feature type="region of interest" description="Disordered" evidence="7">
    <location>
        <begin position="63"/>
        <end position="82"/>
    </location>
</feature>
<comment type="caution">
    <text evidence="9">The sequence shown here is derived from an EMBL/GenBank/DDBJ whole genome shotgun (WGS) entry which is preliminary data.</text>
</comment>
<feature type="compositionally biased region" description="Polar residues" evidence="7">
    <location>
        <begin position="72"/>
        <end position="81"/>
    </location>
</feature>
<keyword evidence="5" id="KW-0210">Decarboxylase</keyword>
<evidence type="ECO:0000256" key="6">
    <source>
        <dbReference type="ARBA" id="ARBA00023239"/>
    </source>
</evidence>
<evidence type="ECO:0000259" key="8">
    <source>
        <dbReference type="Pfam" id="PF09349"/>
    </source>
</evidence>
<feature type="domain" description="Oxo-4-hydroxy-4-carboxy-5-ureidoimidazoline decarboxylase" evidence="8">
    <location>
        <begin position="4"/>
        <end position="155"/>
    </location>
</feature>
<evidence type="ECO:0000313" key="9">
    <source>
        <dbReference type="EMBL" id="MET4584063.1"/>
    </source>
</evidence>
<dbReference type="InterPro" id="IPR017595">
    <property type="entry name" value="OHCU_decarboxylase-2"/>
</dbReference>
<reference evidence="9 10" key="1">
    <citation type="submission" date="2024-06" db="EMBL/GenBank/DDBJ databases">
        <title>Sorghum-associated microbial communities from plants grown in Nebraska, USA.</title>
        <authorList>
            <person name="Schachtman D."/>
        </authorList>
    </citation>
    <scope>NUCLEOTIDE SEQUENCE [LARGE SCALE GENOMIC DNA]</scope>
    <source>
        <strain evidence="9 10">2857</strain>
    </source>
</reference>
<name>A0ABV2QSM1_9MICO</name>
<evidence type="ECO:0000256" key="2">
    <source>
        <dbReference type="ARBA" id="ARBA00004754"/>
    </source>
</evidence>
<dbReference type="Pfam" id="PF09349">
    <property type="entry name" value="OHCU_decarbox"/>
    <property type="match status" value="1"/>
</dbReference>
<evidence type="ECO:0000313" key="10">
    <source>
        <dbReference type="Proteomes" id="UP001549257"/>
    </source>
</evidence>